<proteinExistence type="predicted"/>
<sequence length="114" mass="12719">MKAHIGIDLQPVRTIAKVFEPILHKSFHTVVLKTPQQGRSLNSVTVVMLALQFDTRVTLGKLSWNPYRRHSLEQRPKATLVTVELALTTSGRIVNRSGGSGRTSGRQIGWMRST</sequence>
<evidence type="ECO:0000313" key="2">
    <source>
        <dbReference type="EMBL" id="CAG6491094.1"/>
    </source>
</evidence>
<dbReference type="AlphaFoldDB" id="A0A8D8CAQ1"/>
<name>A0A8D8CAQ1_CULPI</name>
<organism evidence="2">
    <name type="scientific">Culex pipiens</name>
    <name type="common">House mosquito</name>
    <dbReference type="NCBI Taxonomy" id="7175"/>
    <lineage>
        <taxon>Eukaryota</taxon>
        <taxon>Metazoa</taxon>
        <taxon>Ecdysozoa</taxon>
        <taxon>Arthropoda</taxon>
        <taxon>Hexapoda</taxon>
        <taxon>Insecta</taxon>
        <taxon>Pterygota</taxon>
        <taxon>Neoptera</taxon>
        <taxon>Endopterygota</taxon>
        <taxon>Diptera</taxon>
        <taxon>Nematocera</taxon>
        <taxon>Culicoidea</taxon>
        <taxon>Culicidae</taxon>
        <taxon>Culicinae</taxon>
        <taxon>Culicini</taxon>
        <taxon>Culex</taxon>
        <taxon>Culex</taxon>
    </lineage>
</organism>
<dbReference type="EMBL" id="HBUE01117963">
    <property type="protein sequence ID" value="CAG6491094.1"/>
    <property type="molecule type" value="Transcribed_RNA"/>
</dbReference>
<accession>A0A8D8CAQ1</accession>
<feature type="region of interest" description="Disordered" evidence="1">
    <location>
        <begin position="94"/>
        <end position="114"/>
    </location>
</feature>
<evidence type="ECO:0000256" key="1">
    <source>
        <dbReference type="SAM" id="MobiDB-lite"/>
    </source>
</evidence>
<protein>
    <submittedName>
        <fullName evidence="2">(northern house mosquito) hypothetical protein</fullName>
    </submittedName>
</protein>
<reference evidence="2" key="1">
    <citation type="submission" date="2021-05" db="EMBL/GenBank/DDBJ databases">
        <authorList>
            <person name="Alioto T."/>
            <person name="Alioto T."/>
            <person name="Gomez Garrido J."/>
        </authorList>
    </citation>
    <scope>NUCLEOTIDE SEQUENCE</scope>
</reference>